<protein>
    <submittedName>
        <fullName evidence="2">DUF559 domain-containing protein</fullName>
    </submittedName>
</protein>
<dbReference type="Proteomes" id="UP001185728">
    <property type="component" value="Unassembled WGS sequence"/>
</dbReference>
<dbReference type="InterPro" id="IPR007569">
    <property type="entry name" value="DUF559"/>
</dbReference>
<gene>
    <name evidence="2" type="ORF">R4064_01705</name>
</gene>
<feature type="domain" description="DUF559" evidence="1">
    <location>
        <begin position="264"/>
        <end position="325"/>
    </location>
</feature>
<accession>A0AAP5T6E1</accession>
<dbReference type="Gene3D" id="3.40.960.10">
    <property type="entry name" value="VSR Endonuclease"/>
    <property type="match status" value="1"/>
</dbReference>
<organism evidence="2 3">
    <name type="scientific">Micrococcus yunnanensis</name>
    <dbReference type="NCBI Taxonomy" id="566027"/>
    <lineage>
        <taxon>Bacteria</taxon>
        <taxon>Bacillati</taxon>
        <taxon>Actinomycetota</taxon>
        <taxon>Actinomycetes</taxon>
        <taxon>Micrococcales</taxon>
        <taxon>Micrococcaceae</taxon>
        <taxon>Micrococcus</taxon>
    </lineage>
</organism>
<dbReference type="AlphaFoldDB" id="A0AAP5T6E1"/>
<dbReference type="Pfam" id="PF04480">
    <property type="entry name" value="DUF559"/>
    <property type="match status" value="1"/>
</dbReference>
<evidence type="ECO:0000313" key="3">
    <source>
        <dbReference type="Proteomes" id="UP001185728"/>
    </source>
</evidence>
<sequence length="335" mass="36838">MPRVVTPLPPDQPAVLLATDLARLGLPPDRARRSDLERVGQGIHRQRAHPGTGWADLGLPEPGHGFSPDHLAALLRRRPDAVLSHETAAHLHGLPMPARAWRRRDPATGELDADPPVHLTVARGTRRVRRAGLMDHRRPLASEFVTHVHGLRVTTVDRTWLDLCSLTPPWTFEDLVAAGDHAVRHPWTPAGRTDPATTIAALRSALHASGRFHGRPAAREALDSVRVGADSPPETRLRLALVAGGLPEPELQAALEPGDPFSPVADLAYRHVRLALQYDGAGHRTREQQARDARRDRYGQARGWTTLRVTWADGREDFRGVVAVVRRRLDPSAST</sequence>
<comment type="caution">
    <text evidence="2">The sequence shown here is derived from an EMBL/GenBank/DDBJ whole genome shotgun (WGS) entry which is preliminary data.</text>
</comment>
<dbReference type="InterPro" id="IPR011335">
    <property type="entry name" value="Restrct_endonuc-II-like"/>
</dbReference>
<proteinExistence type="predicted"/>
<evidence type="ECO:0000259" key="1">
    <source>
        <dbReference type="Pfam" id="PF04480"/>
    </source>
</evidence>
<dbReference type="EMBL" id="JAWLUK010000002">
    <property type="protein sequence ID" value="MDV7176365.1"/>
    <property type="molecule type" value="Genomic_DNA"/>
</dbReference>
<dbReference type="SUPFAM" id="SSF52980">
    <property type="entry name" value="Restriction endonuclease-like"/>
    <property type="match status" value="1"/>
</dbReference>
<reference evidence="2" key="1">
    <citation type="submission" date="2023-10" db="EMBL/GenBank/DDBJ databases">
        <title>Development of a sustainable strategy for remediation of hydrocarbon-contaminated territories based on the waste exchange concept.</title>
        <authorList>
            <person name="Krivoruchko A."/>
        </authorList>
    </citation>
    <scope>NUCLEOTIDE SEQUENCE</scope>
    <source>
        <strain evidence="2">IEGM 1325</strain>
    </source>
</reference>
<evidence type="ECO:0000313" key="2">
    <source>
        <dbReference type="EMBL" id="MDV7176365.1"/>
    </source>
</evidence>
<dbReference type="RefSeq" id="WP_317676379.1">
    <property type="nucleotide sequence ID" value="NZ_JAWLUK010000002.1"/>
</dbReference>
<name>A0AAP5T6E1_9MICC</name>